<gene>
    <name evidence="2" type="ORF">TCIL3000_9_4130</name>
</gene>
<protein>
    <submittedName>
        <fullName evidence="2">Uncharacterized protein TCIL3000_9_4130</fullName>
    </submittedName>
</protein>
<name>G0UUE9_TRYCI</name>
<reference evidence="2" key="1">
    <citation type="journal article" date="2012" name="Proc. Natl. Acad. Sci. U.S.A.">
        <title>Antigenic diversity is generated by distinct evolutionary mechanisms in African trypanosome species.</title>
        <authorList>
            <person name="Jackson A.P."/>
            <person name="Berry A."/>
            <person name="Aslett M."/>
            <person name="Allison H.C."/>
            <person name="Burton P."/>
            <person name="Vavrova-Anderson J."/>
            <person name="Brown R."/>
            <person name="Browne H."/>
            <person name="Corton N."/>
            <person name="Hauser H."/>
            <person name="Gamble J."/>
            <person name="Gilderthorp R."/>
            <person name="Marcello L."/>
            <person name="McQuillan J."/>
            <person name="Otto T.D."/>
            <person name="Quail M.A."/>
            <person name="Sanders M.J."/>
            <person name="van Tonder A."/>
            <person name="Ginger M.L."/>
            <person name="Field M.C."/>
            <person name="Barry J.D."/>
            <person name="Hertz-Fowler C."/>
            <person name="Berriman M."/>
        </authorList>
    </citation>
    <scope>NUCLEOTIDE SEQUENCE</scope>
    <source>
        <strain evidence="2">IL3000</strain>
    </source>
</reference>
<proteinExistence type="predicted"/>
<evidence type="ECO:0000256" key="1">
    <source>
        <dbReference type="SAM" id="Phobius"/>
    </source>
</evidence>
<keyword evidence="1" id="KW-0812">Transmembrane</keyword>
<sequence length="168" mass="18989">MDTLALSVSSAVHCAENFSLPLIRSRSVVTAVALGIPVAVLLHDTAHYWLPASFELPIISWFRRKWRKNPEEKVAYLLLARNAIIFFYLAMVLGEGVPYHTPMDYVSDRVSCSTARKTLNERIQKGRHSAFSAAEEVVGEEGLNDASARQQRDTALRRRFFHETRATN</sequence>
<dbReference type="VEuPathDB" id="TriTrypDB:TcIL3000_9_4130"/>
<dbReference type="AlphaFoldDB" id="G0UUE9"/>
<evidence type="ECO:0000313" key="2">
    <source>
        <dbReference type="EMBL" id="CCC93013.1"/>
    </source>
</evidence>
<feature type="transmembrane region" description="Helical" evidence="1">
    <location>
        <begin position="74"/>
        <end position="93"/>
    </location>
</feature>
<organism evidence="2">
    <name type="scientific">Trypanosoma congolense (strain IL3000)</name>
    <dbReference type="NCBI Taxonomy" id="1068625"/>
    <lineage>
        <taxon>Eukaryota</taxon>
        <taxon>Discoba</taxon>
        <taxon>Euglenozoa</taxon>
        <taxon>Kinetoplastea</taxon>
        <taxon>Metakinetoplastina</taxon>
        <taxon>Trypanosomatida</taxon>
        <taxon>Trypanosomatidae</taxon>
        <taxon>Trypanosoma</taxon>
        <taxon>Nannomonas</taxon>
    </lineage>
</organism>
<keyword evidence="1" id="KW-1133">Transmembrane helix</keyword>
<keyword evidence="1" id="KW-0472">Membrane</keyword>
<accession>G0UUE9</accession>
<dbReference type="EMBL" id="HE575322">
    <property type="protein sequence ID" value="CCC93013.1"/>
    <property type="molecule type" value="Genomic_DNA"/>
</dbReference>